<dbReference type="Pfam" id="PF02014">
    <property type="entry name" value="Reeler"/>
    <property type="match status" value="1"/>
</dbReference>
<dbReference type="VEuPathDB" id="VectorBase:ISCW020429"/>
<evidence type="ECO:0000313" key="4">
    <source>
        <dbReference type="Proteomes" id="UP000001555"/>
    </source>
</evidence>
<dbReference type="VEuPathDB" id="VectorBase:ISCP_008532"/>
<dbReference type="EMBL" id="ABJB010243615">
    <property type="status" value="NOT_ANNOTATED_CDS"/>
    <property type="molecule type" value="Genomic_DNA"/>
</dbReference>
<dbReference type="InterPro" id="IPR002861">
    <property type="entry name" value="Reeler_dom"/>
</dbReference>
<organism>
    <name type="scientific">Ixodes scapularis</name>
    <name type="common">Black-legged tick</name>
    <name type="synonym">Deer tick</name>
    <dbReference type="NCBI Taxonomy" id="6945"/>
    <lineage>
        <taxon>Eukaryota</taxon>
        <taxon>Metazoa</taxon>
        <taxon>Ecdysozoa</taxon>
        <taxon>Arthropoda</taxon>
        <taxon>Chelicerata</taxon>
        <taxon>Arachnida</taxon>
        <taxon>Acari</taxon>
        <taxon>Parasitiformes</taxon>
        <taxon>Ixodida</taxon>
        <taxon>Ixodoidea</taxon>
        <taxon>Ixodidae</taxon>
        <taxon>Ixodinae</taxon>
        <taxon>Ixodes</taxon>
    </lineage>
</organism>
<reference evidence="3" key="2">
    <citation type="submission" date="2020-05" db="UniProtKB">
        <authorList>
            <consortium name="EnsemblMetazoa"/>
        </authorList>
    </citation>
    <scope>IDENTIFICATION</scope>
    <source>
        <strain evidence="3">wikel</strain>
    </source>
</reference>
<dbReference type="AlphaFoldDB" id="B7PZX4"/>
<evidence type="ECO:0000313" key="3">
    <source>
        <dbReference type="EnsemblMetazoa" id="ISCW020429-PA"/>
    </source>
</evidence>
<gene>
    <name evidence="2" type="ORF">IscW_ISCW020429</name>
</gene>
<dbReference type="VEuPathDB" id="VectorBase:ISCI020429"/>
<sequence>MWAARVAVCLITLSPPPRWAHRKGAPVTTCNEMEPRHDKEVMHSHHYYQIVVDRLQGEQLRVTLMALNNQTSFRGFLIRAMRVQGSSLAYHGGRFEKDAAYPNVQFIACDGVESVRLLQRLYSFGRSCVLMHKTDFGPCVRVHKGSVIQLCRGSFEP</sequence>
<proteinExistence type="predicted"/>
<feature type="domain" description="Reelin" evidence="1">
    <location>
        <begin position="30"/>
        <end position="111"/>
    </location>
</feature>
<dbReference type="Proteomes" id="UP000001555">
    <property type="component" value="Unassembled WGS sequence"/>
</dbReference>
<dbReference type="EnsemblMetazoa" id="ISCW020429-RA">
    <property type="protein sequence ID" value="ISCW020429-PA"/>
    <property type="gene ID" value="ISCW020429"/>
</dbReference>
<dbReference type="OrthoDB" id="6512831at2759"/>
<reference evidence="2 4" key="1">
    <citation type="submission" date="2008-03" db="EMBL/GenBank/DDBJ databases">
        <title>Annotation of Ixodes scapularis.</title>
        <authorList>
            <consortium name="Ixodes scapularis Genome Project Consortium"/>
            <person name="Caler E."/>
            <person name="Hannick L.I."/>
            <person name="Bidwell S."/>
            <person name="Joardar V."/>
            <person name="Thiagarajan M."/>
            <person name="Amedeo P."/>
            <person name="Galinsky K.J."/>
            <person name="Schobel S."/>
            <person name="Inman J."/>
            <person name="Hostetler J."/>
            <person name="Miller J."/>
            <person name="Hammond M."/>
            <person name="Megy K."/>
            <person name="Lawson D."/>
            <person name="Kodira C."/>
            <person name="Sutton G."/>
            <person name="Meyer J."/>
            <person name="Hill C.A."/>
            <person name="Birren B."/>
            <person name="Nene V."/>
            <person name="Collins F."/>
            <person name="Alarcon-Chaidez F."/>
            <person name="Wikel S."/>
            <person name="Strausberg R."/>
        </authorList>
    </citation>
    <scope>NUCLEOTIDE SEQUENCE [LARGE SCALE GENOMIC DNA]</scope>
    <source>
        <strain evidence="4">Wikel</strain>
        <strain evidence="2">Wikel colony</strain>
    </source>
</reference>
<dbReference type="InParanoid" id="B7PZX4"/>
<name>B7PZX4_IXOSC</name>
<protein>
    <recommendedName>
        <fullName evidence="1">Reelin domain-containing protein</fullName>
    </recommendedName>
</protein>
<dbReference type="PaxDb" id="6945-B7PZX4"/>
<evidence type="ECO:0000259" key="1">
    <source>
        <dbReference type="Pfam" id="PF02014"/>
    </source>
</evidence>
<evidence type="ECO:0000313" key="2">
    <source>
        <dbReference type="EMBL" id="EEC12146.1"/>
    </source>
</evidence>
<keyword evidence="4" id="KW-1185">Reference proteome</keyword>
<accession>B7PZX4</accession>
<dbReference type="HOGENOM" id="CLU_1679892_0_0_1"/>
<dbReference type="EMBL" id="DS828447">
    <property type="protein sequence ID" value="EEC12146.1"/>
    <property type="molecule type" value="Genomic_DNA"/>
</dbReference>